<feature type="transmembrane region" description="Helical" evidence="8">
    <location>
        <begin position="80"/>
        <end position="102"/>
    </location>
</feature>
<proteinExistence type="inferred from homology"/>
<evidence type="ECO:0000256" key="1">
    <source>
        <dbReference type="ARBA" id="ARBA00004651"/>
    </source>
</evidence>
<evidence type="ECO:0000313" key="9">
    <source>
        <dbReference type="EMBL" id="RGV71916.1"/>
    </source>
</evidence>
<feature type="transmembrane region" description="Helical" evidence="8">
    <location>
        <begin position="232"/>
        <end position="251"/>
    </location>
</feature>
<feature type="transmembrane region" description="Helical" evidence="8">
    <location>
        <begin position="358"/>
        <end position="379"/>
    </location>
</feature>
<evidence type="ECO:0000256" key="8">
    <source>
        <dbReference type="SAM" id="Phobius"/>
    </source>
</evidence>
<name>A0A412YW89_9FIRM</name>
<evidence type="ECO:0000256" key="7">
    <source>
        <dbReference type="PIRNR" id="PIRNR016636"/>
    </source>
</evidence>
<comment type="caution">
    <text evidence="9">The sequence shown here is derived from an EMBL/GenBank/DDBJ whole genome shotgun (WGS) entry which is preliminary data.</text>
</comment>
<dbReference type="InterPro" id="IPR024194">
    <property type="entry name" value="Ac/AlaTfrase_AlgI/DltB"/>
</dbReference>
<evidence type="ECO:0000256" key="2">
    <source>
        <dbReference type="ARBA" id="ARBA00010323"/>
    </source>
</evidence>
<feature type="transmembrane region" description="Helical" evidence="8">
    <location>
        <begin position="157"/>
        <end position="178"/>
    </location>
</feature>
<reference evidence="9 10" key="1">
    <citation type="submission" date="2018-08" db="EMBL/GenBank/DDBJ databases">
        <title>A genome reference for cultivated species of the human gut microbiota.</title>
        <authorList>
            <person name="Zou Y."/>
            <person name="Xue W."/>
            <person name="Luo G."/>
        </authorList>
    </citation>
    <scope>NUCLEOTIDE SEQUENCE [LARGE SCALE GENOMIC DNA]</scope>
    <source>
        <strain evidence="9 10">AF14-18</strain>
    </source>
</reference>
<evidence type="ECO:0000256" key="5">
    <source>
        <dbReference type="ARBA" id="ARBA00022989"/>
    </source>
</evidence>
<feature type="transmembrane region" description="Helical" evidence="8">
    <location>
        <begin position="49"/>
        <end position="68"/>
    </location>
</feature>
<protein>
    <submittedName>
        <fullName evidence="9">MBOAT family protein</fullName>
    </submittedName>
</protein>
<dbReference type="GO" id="GO:0042121">
    <property type="term" value="P:alginic acid biosynthetic process"/>
    <property type="evidence" value="ECO:0007669"/>
    <property type="project" value="InterPro"/>
</dbReference>
<feature type="transmembrane region" description="Helical" evidence="8">
    <location>
        <begin position="442"/>
        <end position="459"/>
    </location>
</feature>
<dbReference type="AlphaFoldDB" id="A0A412YW89"/>
<dbReference type="PIRSF" id="PIRSF500217">
    <property type="entry name" value="AlgI"/>
    <property type="match status" value="1"/>
</dbReference>
<dbReference type="RefSeq" id="WP_002565704.1">
    <property type="nucleotide sequence ID" value="NZ_CABKUK010000002.1"/>
</dbReference>
<organism evidence="9 10">
    <name type="scientific">Enterocloster bolteae</name>
    <dbReference type="NCBI Taxonomy" id="208479"/>
    <lineage>
        <taxon>Bacteria</taxon>
        <taxon>Bacillati</taxon>
        <taxon>Bacillota</taxon>
        <taxon>Clostridia</taxon>
        <taxon>Lachnospirales</taxon>
        <taxon>Lachnospiraceae</taxon>
        <taxon>Enterocloster</taxon>
    </lineage>
</organism>
<dbReference type="KEGG" id="cbol:CGC65_09270"/>
<dbReference type="Pfam" id="PF03062">
    <property type="entry name" value="MBOAT"/>
    <property type="match status" value="1"/>
</dbReference>
<keyword evidence="7" id="KW-0012">Acyltransferase</keyword>
<keyword evidence="4 8" id="KW-0812">Transmembrane</keyword>
<dbReference type="PANTHER" id="PTHR13285">
    <property type="entry name" value="ACYLTRANSFERASE"/>
    <property type="match status" value="1"/>
</dbReference>
<comment type="subcellular location">
    <subcellularLocation>
        <location evidence="1">Cell membrane</location>
        <topology evidence="1">Multi-pass membrane protein</topology>
    </subcellularLocation>
</comment>
<gene>
    <name evidence="9" type="ORF">DWW02_25960</name>
</gene>
<dbReference type="PANTHER" id="PTHR13285:SF18">
    <property type="entry name" value="PROTEIN-CYSTEINE N-PALMITOYLTRANSFERASE RASP"/>
    <property type="match status" value="1"/>
</dbReference>
<evidence type="ECO:0000256" key="6">
    <source>
        <dbReference type="ARBA" id="ARBA00023136"/>
    </source>
</evidence>
<dbReference type="GO" id="GO:0016746">
    <property type="term" value="F:acyltransferase activity"/>
    <property type="evidence" value="ECO:0007669"/>
    <property type="project" value="UniProtKB-KW"/>
</dbReference>
<evidence type="ECO:0000256" key="3">
    <source>
        <dbReference type="ARBA" id="ARBA00022475"/>
    </source>
</evidence>
<dbReference type="Proteomes" id="UP000284543">
    <property type="component" value="Unassembled WGS sequence"/>
</dbReference>
<dbReference type="PIRSF" id="PIRSF016636">
    <property type="entry name" value="AlgI_DltB"/>
    <property type="match status" value="1"/>
</dbReference>
<sequence>MVFSSLVFLFHFLPLFLLLYYICPAKWKNAVLFAGSLIFYIYGVKNEPWYFFLFLLSVLVNYHIGLLLGRRRWLEHRKKWLIFGLCYNLIWLFLFKYSGFFAGNLNWIFKKMGIGFSIQIPEFPLPVGISFYTFQAISYLADVYRKDVLHETSFINYGTYITMFPQLIAGPIVTYASVRKQIHQRSHYLKNVENGLREFTIGLGLKVLLANQVGRLWSQVGAIGYESISTPFAWLGLAAFSFQIYFDFYSYSLMAKGLGQLMGFSLPDNFNYPYLSLSMTEFWRRWHMTLGGWFRDYIYIPLGGNRCGKATTIRNMLVVWLLTGLWHGASWNFILWGSVIFLLMLIEKMGLKHLLDGCPLIGHLYMIMAIPLTWLSFAVTDLVQMKIYLLRLFPFLAPEKQSLYFAGDFLKYGRIYVLSLTLSLIFITQLPRKLYKQWKRSFLTAVILLAVFWLCVYLIKMGADDPFLYFRF</sequence>
<keyword evidence="3 7" id="KW-1003">Cell membrane</keyword>
<evidence type="ECO:0000256" key="4">
    <source>
        <dbReference type="ARBA" id="ARBA00022692"/>
    </source>
</evidence>
<dbReference type="GO" id="GO:0005886">
    <property type="term" value="C:plasma membrane"/>
    <property type="evidence" value="ECO:0007669"/>
    <property type="project" value="UniProtKB-SubCell"/>
</dbReference>
<feature type="transmembrane region" description="Helical" evidence="8">
    <location>
        <begin position="6"/>
        <end position="22"/>
    </location>
</feature>
<keyword evidence="5 8" id="KW-1133">Transmembrane helix</keyword>
<dbReference type="InterPro" id="IPR004299">
    <property type="entry name" value="MBOAT_fam"/>
</dbReference>
<feature type="transmembrane region" description="Helical" evidence="8">
    <location>
        <begin position="325"/>
        <end position="346"/>
    </location>
</feature>
<evidence type="ECO:0000313" key="10">
    <source>
        <dbReference type="Proteomes" id="UP000284543"/>
    </source>
</evidence>
<dbReference type="EMBL" id="QRZM01000017">
    <property type="protein sequence ID" value="RGV71916.1"/>
    <property type="molecule type" value="Genomic_DNA"/>
</dbReference>
<keyword evidence="7" id="KW-0808">Transferase</keyword>
<accession>A0A412YW89</accession>
<keyword evidence="6 7" id="KW-0472">Membrane</keyword>
<comment type="similarity">
    <text evidence="2 7">Belongs to the membrane-bound acyltransferase family.</text>
</comment>
<dbReference type="InterPro" id="IPR051085">
    <property type="entry name" value="MB_O-acyltransferase"/>
</dbReference>
<feature type="transmembrane region" description="Helical" evidence="8">
    <location>
        <begin position="27"/>
        <end position="43"/>
    </location>
</feature>
<dbReference type="InterPro" id="IPR028362">
    <property type="entry name" value="AlgI"/>
</dbReference>